<evidence type="ECO:0000256" key="3">
    <source>
        <dbReference type="PROSITE-ProRule" id="PRU00708"/>
    </source>
</evidence>
<dbReference type="Gramene" id="ONIVA08G10140.1">
    <property type="protein sequence ID" value="ONIVA08G10140.1"/>
    <property type="gene ID" value="ONIVA08G10140"/>
</dbReference>
<protein>
    <recommendedName>
        <fullName evidence="6">Pentatricopeptide repeat-containing protein</fullName>
    </recommendedName>
</protein>
<evidence type="ECO:0008006" key="6">
    <source>
        <dbReference type="Google" id="ProtNLM"/>
    </source>
</evidence>
<evidence type="ECO:0000313" key="4">
    <source>
        <dbReference type="EnsemblPlants" id="ONIVA08G10140.1"/>
    </source>
</evidence>
<reference evidence="4" key="1">
    <citation type="submission" date="2015-04" db="UniProtKB">
        <authorList>
            <consortium name="EnsemblPlants"/>
        </authorList>
    </citation>
    <scope>IDENTIFICATION</scope>
    <source>
        <strain evidence="4">SL10</strain>
    </source>
</reference>
<accession>A0A0E0I9T8</accession>
<dbReference type="NCBIfam" id="TIGR00756">
    <property type="entry name" value="PPR"/>
    <property type="match status" value="1"/>
</dbReference>
<dbReference type="AlphaFoldDB" id="A0A0E0I9T8"/>
<dbReference type="InterPro" id="IPR011990">
    <property type="entry name" value="TPR-like_helical_dom_sf"/>
</dbReference>
<dbReference type="PROSITE" id="PS51375">
    <property type="entry name" value="PPR"/>
    <property type="match status" value="1"/>
</dbReference>
<dbReference type="eggNOG" id="KOG4197">
    <property type="taxonomic scope" value="Eukaryota"/>
</dbReference>
<dbReference type="GO" id="GO:0006396">
    <property type="term" value="P:RNA processing"/>
    <property type="evidence" value="ECO:0007669"/>
    <property type="project" value="TreeGrafter"/>
</dbReference>
<dbReference type="Gene3D" id="1.25.40.10">
    <property type="entry name" value="Tetratricopeptide repeat domain"/>
    <property type="match status" value="1"/>
</dbReference>
<dbReference type="InterPro" id="IPR051114">
    <property type="entry name" value="Mito_RNA_Proc_CCM1"/>
</dbReference>
<dbReference type="GO" id="GO:0007005">
    <property type="term" value="P:mitochondrion organization"/>
    <property type="evidence" value="ECO:0007669"/>
    <property type="project" value="TreeGrafter"/>
</dbReference>
<evidence type="ECO:0000313" key="5">
    <source>
        <dbReference type="Proteomes" id="UP000006591"/>
    </source>
</evidence>
<keyword evidence="2" id="KW-0809">Transit peptide</keyword>
<evidence type="ECO:0000256" key="2">
    <source>
        <dbReference type="ARBA" id="ARBA00022946"/>
    </source>
</evidence>
<name>A0A0E0I9T8_ORYNI</name>
<keyword evidence="5" id="KW-1185">Reference proteome</keyword>
<dbReference type="PANTHER" id="PTHR47934">
    <property type="entry name" value="PENTATRICOPEPTIDE REPEAT-CONTAINING PROTEIN PET309, MITOCHONDRIAL"/>
    <property type="match status" value="1"/>
</dbReference>
<dbReference type="GO" id="GO:0003729">
    <property type="term" value="F:mRNA binding"/>
    <property type="evidence" value="ECO:0007669"/>
    <property type="project" value="TreeGrafter"/>
</dbReference>
<dbReference type="STRING" id="4536.A0A0E0I9T8"/>
<dbReference type="InterPro" id="IPR002885">
    <property type="entry name" value="PPR_rpt"/>
</dbReference>
<dbReference type="PANTHER" id="PTHR47934:SF15">
    <property type="entry name" value="OS02G0644600 PROTEIN"/>
    <property type="match status" value="1"/>
</dbReference>
<dbReference type="EnsemblPlants" id="ONIVA08G10140.1">
    <property type="protein sequence ID" value="ONIVA08G10140.1"/>
    <property type="gene ID" value="ONIVA08G10140"/>
</dbReference>
<dbReference type="GO" id="GO:0005739">
    <property type="term" value="C:mitochondrion"/>
    <property type="evidence" value="ECO:0007669"/>
    <property type="project" value="TreeGrafter"/>
</dbReference>
<evidence type="ECO:0000256" key="1">
    <source>
        <dbReference type="ARBA" id="ARBA00022737"/>
    </source>
</evidence>
<sequence length="127" mass="14507">MLKANIEPDIVTYNILASGFCKSGLVMEVFDLLDRMADQGLEPNSLTYGIAIVGFCRGGNLSEAEEVNIADEELSVKIRKENEAPVVERKVKNISDTNIKRLPYLMVLLWLWKTNDRVTLLWFYSFF</sequence>
<reference evidence="4" key="2">
    <citation type="submission" date="2018-04" db="EMBL/GenBank/DDBJ databases">
        <title>OnivRS2 (Oryza nivara Reference Sequence Version 2).</title>
        <authorList>
            <person name="Zhang J."/>
            <person name="Kudrna D."/>
            <person name="Lee S."/>
            <person name="Talag J."/>
            <person name="Rajasekar S."/>
            <person name="Welchert J."/>
            <person name="Hsing Y.-I."/>
            <person name="Wing R.A."/>
        </authorList>
    </citation>
    <scope>NUCLEOTIDE SEQUENCE [LARGE SCALE GENOMIC DNA]</scope>
    <source>
        <strain evidence="4">SL10</strain>
    </source>
</reference>
<dbReference type="Pfam" id="PF13041">
    <property type="entry name" value="PPR_2"/>
    <property type="match status" value="1"/>
</dbReference>
<keyword evidence="1" id="KW-0677">Repeat</keyword>
<dbReference type="HOGENOM" id="CLU_1974106_0_0_1"/>
<dbReference type="Proteomes" id="UP000006591">
    <property type="component" value="Chromosome 8"/>
</dbReference>
<organism evidence="4">
    <name type="scientific">Oryza nivara</name>
    <name type="common">Indian wild rice</name>
    <name type="synonym">Oryza sativa f. spontanea</name>
    <dbReference type="NCBI Taxonomy" id="4536"/>
    <lineage>
        <taxon>Eukaryota</taxon>
        <taxon>Viridiplantae</taxon>
        <taxon>Streptophyta</taxon>
        <taxon>Embryophyta</taxon>
        <taxon>Tracheophyta</taxon>
        <taxon>Spermatophyta</taxon>
        <taxon>Magnoliopsida</taxon>
        <taxon>Liliopsida</taxon>
        <taxon>Poales</taxon>
        <taxon>Poaceae</taxon>
        <taxon>BOP clade</taxon>
        <taxon>Oryzoideae</taxon>
        <taxon>Oryzeae</taxon>
        <taxon>Oryzinae</taxon>
        <taxon>Oryza</taxon>
    </lineage>
</organism>
<proteinExistence type="predicted"/>
<feature type="repeat" description="PPR" evidence="3">
    <location>
        <begin position="9"/>
        <end position="43"/>
    </location>
</feature>